<dbReference type="GO" id="GO:0003723">
    <property type="term" value="F:RNA binding"/>
    <property type="evidence" value="ECO:0007669"/>
    <property type="project" value="TreeGrafter"/>
</dbReference>
<reference evidence="2 3" key="1">
    <citation type="journal article" date="2023" name="bioRxiv">
        <title>Conserved and derived expression patterns and positive selection on dental genes reveal complex evolutionary context of ever-growing rodent molars.</title>
        <authorList>
            <person name="Calamari Z.T."/>
            <person name="Song A."/>
            <person name="Cohen E."/>
            <person name="Akter M."/>
            <person name="Roy R.D."/>
            <person name="Hallikas O."/>
            <person name="Christensen M.M."/>
            <person name="Li P."/>
            <person name="Marangoni P."/>
            <person name="Jernvall J."/>
            <person name="Klein O.D."/>
        </authorList>
    </citation>
    <scope>NUCLEOTIDE SEQUENCE [LARGE SCALE GENOMIC DNA]</scope>
    <source>
        <strain evidence="2">V071</strain>
    </source>
</reference>
<accession>A0AAW0GZE9</accession>
<organism evidence="2 3">
    <name type="scientific">Myodes glareolus</name>
    <name type="common">Bank vole</name>
    <name type="synonym">Clethrionomys glareolus</name>
    <dbReference type="NCBI Taxonomy" id="447135"/>
    <lineage>
        <taxon>Eukaryota</taxon>
        <taxon>Metazoa</taxon>
        <taxon>Chordata</taxon>
        <taxon>Craniata</taxon>
        <taxon>Vertebrata</taxon>
        <taxon>Euteleostomi</taxon>
        <taxon>Mammalia</taxon>
        <taxon>Eutheria</taxon>
        <taxon>Euarchontoglires</taxon>
        <taxon>Glires</taxon>
        <taxon>Rodentia</taxon>
        <taxon>Myomorpha</taxon>
        <taxon>Muroidea</taxon>
        <taxon>Cricetidae</taxon>
        <taxon>Arvicolinae</taxon>
        <taxon>Myodes</taxon>
    </lineage>
</organism>
<proteinExistence type="predicted"/>
<dbReference type="InterPro" id="IPR051112">
    <property type="entry name" value="CWC26_splicing_factor"/>
</dbReference>
<dbReference type="GO" id="GO:0070274">
    <property type="term" value="C:RES complex"/>
    <property type="evidence" value="ECO:0007669"/>
    <property type="project" value="TreeGrafter"/>
</dbReference>
<feature type="compositionally biased region" description="Basic and acidic residues" evidence="1">
    <location>
        <begin position="12"/>
        <end position="39"/>
    </location>
</feature>
<feature type="region of interest" description="Disordered" evidence="1">
    <location>
        <begin position="12"/>
        <end position="202"/>
    </location>
</feature>
<dbReference type="EMBL" id="JBBHLL010005741">
    <property type="protein sequence ID" value="KAK7794984.1"/>
    <property type="molecule type" value="Genomic_DNA"/>
</dbReference>
<gene>
    <name evidence="2" type="ORF">U0070_027494</name>
</gene>
<evidence type="ECO:0000313" key="2">
    <source>
        <dbReference type="EMBL" id="KAK7794984.1"/>
    </source>
</evidence>
<dbReference type="GO" id="GO:0000398">
    <property type="term" value="P:mRNA splicing, via spliceosome"/>
    <property type="evidence" value="ECO:0007669"/>
    <property type="project" value="TreeGrafter"/>
</dbReference>
<dbReference type="AlphaFoldDB" id="A0AAW0GZE9"/>
<sequence length="265" mass="30227">MEVFCPRAKWKLLGDHSGDGHFHHDERGPSSPRRTDHNTPDPSPLRRGCHYSPDIELPRTKSSKAASCSKTVLQRGLGPSHPALSKASKYGQDSDLSPYRWQPNAHVGAKKQLDPQGVYQKASHSDLCPPWQKQNPGHQDSDPDLSLPWNRQRRRSPDSDLSPPQKRQRIKSSDSDLSPPRRSSRPGKKIARMYSGTTTGLVTDVEREQQELQKEDQDTTALGAQFEFAEIVFRDKSDRKRNLKLDRLEQRRKAEKDSERDEFYA</sequence>
<dbReference type="PANTHER" id="PTHR31809">
    <property type="entry name" value="BUD13 HOMOLOG"/>
    <property type="match status" value="1"/>
</dbReference>
<name>A0AAW0GZE9_MYOGA</name>
<protein>
    <submittedName>
        <fullName evidence="2">Uncharacterized protein</fullName>
    </submittedName>
</protein>
<dbReference type="Proteomes" id="UP001488838">
    <property type="component" value="Unassembled WGS sequence"/>
</dbReference>
<feature type="compositionally biased region" description="Basic residues" evidence="1">
    <location>
        <begin position="182"/>
        <end position="191"/>
    </location>
</feature>
<dbReference type="PANTHER" id="PTHR31809:SF0">
    <property type="entry name" value="BUD13 HOMOLOG"/>
    <property type="match status" value="1"/>
</dbReference>
<evidence type="ECO:0000256" key="1">
    <source>
        <dbReference type="SAM" id="MobiDB-lite"/>
    </source>
</evidence>
<comment type="caution">
    <text evidence="2">The sequence shown here is derived from an EMBL/GenBank/DDBJ whole genome shotgun (WGS) entry which is preliminary data.</text>
</comment>
<keyword evidence="3" id="KW-1185">Reference proteome</keyword>
<dbReference type="GO" id="GO:0005684">
    <property type="term" value="C:U2-type spliceosomal complex"/>
    <property type="evidence" value="ECO:0007669"/>
    <property type="project" value="TreeGrafter"/>
</dbReference>
<evidence type="ECO:0000313" key="3">
    <source>
        <dbReference type="Proteomes" id="UP001488838"/>
    </source>
</evidence>